<dbReference type="RefSeq" id="WP_090033106.1">
    <property type="nucleotide sequence ID" value="NZ_BONM01000004.1"/>
</dbReference>
<accession>A0A1I0YZT5</accession>
<dbReference type="InterPro" id="IPR013154">
    <property type="entry name" value="ADH-like_N"/>
</dbReference>
<dbReference type="Pfam" id="PF08240">
    <property type="entry name" value="ADH_N"/>
    <property type="match status" value="1"/>
</dbReference>
<dbReference type="InterPro" id="IPR052733">
    <property type="entry name" value="Chloroplast_QOR"/>
</dbReference>
<dbReference type="InterPro" id="IPR002364">
    <property type="entry name" value="Quin_OxRdtase/zeta-crystal_CS"/>
</dbReference>
<organism evidence="2 3">
    <name type="scientific">Cellulomonas marina</name>
    <dbReference type="NCBI Taxonomy" id="988821"/>
    <lineage>
        <taxon>Bacteria</taxon>
        <taxon>Bacillati</taxon>
        <taxon>Actinomycetota</taxon>
        <taxon>Actinomycetes</taxon>
        <taxon>Micrococcales</taxon>
        <taxon>Cellulomonadaceae</taxon>
        <taxon>Cellulomonas</taxon>
    </lineage>
</organism>
<dbReference type="CDD" id="cd05289">
    <property type="entry name" value="MDR_like_2"/>
    <property type="match status" value="1"/>
</dbReference>
<dbReference type="AlphaFoldDB" id="A0A1I0YZT5"/>
<dbReference type="GO" id="GO:0016491">
    <property type="term" value="F:oxidoreductase activity"/>
    <property type="evidence" value="ECO:0007669"/>
    <property type="project" value="InterPro"/>
</dbReference>
<dbReference type="Proteomes" id="UP000199012">
    <property type="component" value="Unassembled WGS sequence"/>
</dbReference>
<name>A0A1I0YZT5_9CELL</name>
<dbReference type="InterPro" id="IPR020843">
    <property type="entry name" value="ER"/>
</dbReference>
<dbReference type="PANTHER" id="PTHR44013">
    <property type="entry name" value="ZINC-TYPE ALCOHOL DEHYDROGENASE-LIKE PROTEIN C16A3.02C"/>
    <property type="match status" value="1"/>
</dbReference>
<evidence type="ECO:0000259" key="1">
    <source>
        <dbReference type="SMART" id="SM00829"/>
    </source>
</evidence>
<dbReference type="Pfam" id="PF13602">
    <property type="entry name" value="ADH_zinc_N_2"/>
    <property type="match status" value="1"/>
</dbReference>
<dbReference type="STRING" id="988821.SAMN05421867_10985"/>
<feature type="domain" description="Enoyl reductase (ER)" evidence="1">
    <location>
        <begin position="10"/>
        <end position="304"/>
    </location>
</feature>
<dbReference type="SMART" id="SM00829">
    <property type="entry name" value="PKS_ER"/>
    <property type="match status" value="1"/>
</dbReference>
<dbReference type="OrthoDB" id="3175656at2"/>
<dbReference type="EMBL" id="FOKA01000009">
    <property type="protein sequence ID" value="SFB18949.1"/>
    <property type="molecule type" value="Genomic_DNA"/>
</dbReference>
<reference evidence="2 3" key="1">
    <citation type="submission" date="2016-10" db="EMBL/GenBank/DDBJ databases">
        <authorList>
            <person name="de Groot N.N."/>
        </authorList>
    </citation>
    <scope>NUCLEOTIDE SEQUENCE [LARGE SCALE GENOMIC DNA]</scope>
    <source>
        <strain evidence="2 3">CGMCC 4.6945</strain>
    </source>
</reference>
<dbReference type="GO" id="GO:0008270">
    <property type="term" value="F:zinc ion binding"/>
    <property type="evidence" value="ECO:0007669"/>
    <property type="project" value="InterPro"/>
</dbReference>
<dbReference type="Gene3D" id="3.90.180.10">
    <property type="entry name" value="Medium-chain alcohol dehydrogenases, catalytic domain"/>
    <property type="match status" value="1"/>
</dbReference>
<dbReference type="InterPro" id="IPR011032">
    <property type="entry name" value="GroES-like_sf"/>
</dbReference>
<dbReference type="InterPro" id="IPR036291">
    <property type="entry name" value="NAD(P)-bd_dom_sf"/>
</dbReference>
<proteinExistence type="predicted"/>
<evidence type="ECO:0000313" key="3">
    <source>
        <dbReference type="Proteomes" id="UP000199012"/>
    </source>
</evidence>
<keyword evidence="3" id="KW-1185">Reference proteome</keyword>
<sequence length="307" mass="31504">MRAVAYHRFGGPEVLETVDLPTPLVGPDSVLVRVRAAGVNPVDWKVRQGHLQGLLDHVFPVVPGWDVAGVVEKVGLDTPEFQVGDEVVGYVRKDVMHGGTTAELVAAPVRTLARKPESLSWAEAGGLPLAGLTAYQALRRLGVGEGDTVLVHNAAGGVGSFAVQVARAFGARVIGTASERNHERVRGFGGEPVPYGDGMVEAVRALVPGGVDAVLDLVGGGVATTTSDVGTAGVRLASVADGSVTQLGGAYVWVRPDAADLAALGALADEGRLTVPVAATFGLEQTADAHRLSEEGHAAGKVVVTVD</sequence>
<protein>
    <submittedName>
        <fullName evidence="2">NADPH:quinone reductase</fullName>
    </submittedName>
</protein>
<gene>
    <name evidence="2" type="ORF">SAMN05421867_10985</name>
</gene>
<dbReference type="PANTHER" id="PTHR44013:SF1">
    <property type="entry name" value="ZINC-TYPE ALCOHOL DEHYDROGENASE-LIKE PROTEIN C16A3.02C"/>
    <property type="match status" value="1"/>
</dbReference>
<dbReference type="SUPFAM" id="SSF50129">
    <property type="entry name" value="GroES-like"/>
    <property type="match status" value="1"/>
</dbReference>
<dbReference type="SUPFAM" id="SSF51735">
    <property type="entry name" value="NAD(P)-binding Rossmann-fold domains"/>
    <property type="match status" value="1"/>
</dbReference>
<dbReference type="Gene3D" id="3.40.50.720">
    <property type="entry name" value="NAD(P)-binding Rossmann-like Domain"/>
    <property type="match status" value="1"/>
</dbReference>
<evidence type="ECO:0000313" key="2">
    <source>
        <dbReference type="EMBL" id="SFB18949.1"/>
    </source>
</evidence>
<dbReference type="PROSITE" id="PS01162">
    <property type="entry name" value="QOR_ZETA_CRYSTAL"/>
    <property type="match status" value="1"/>
</dbReference>